<organism evidence="1 2">
    <name type="scientific">Sedimentitalea todarodis</name>
    <dbReference type="NCBI Taxonomy" id="1631240"/>
    <lineage>
        <taxon>Bacteria</taxon>
        <taxon>Pseudomonadati</taxon>
        <taxon>Pseudomonadota</taxon>
        <taxon>Alphaproteobacteria</taxon>
        <taxon>Rhodobacterales</taxon>
        <taxon>Paracoccaceae</taxon>
        <taxon>Sedimentitalea</taxon>
    </lineage>
</organism>
<keyword evidence="2" id="KW-1185">Reference proteome</keyword>
<evidence type="ECO:0008006" key="3">
    <source>
        <dbReference type="Google" id="ProtNLM"/>
    </source>
</evidence>
<evidence type="ECO:0000313" key="1">
    <source>
        <dbReference type="EMBL" id="MDU9007090.1"/>
    </source>
</evidence>
<name>A0ABU3VM93_9RHOB</name>
<dbReference type="RefSeq" id="WP_316782730.1">
    <property type="nucleotide sequence ID" value="NZ_JASMWN010000045.1"/>
</dbReference>
<sequence length="138" mass="15085">MSLPASGSPFSSDECDTLRRLADRMIPASENDGLPGAGDPVIFADILQDAARVHVALKGLLTASGDETDPMDLNMADSAAARELHQIVVFCYYRDPRVMRALGMEVRPPFPQGFDVEPSDLSLLEPVRKRASIYRKVP</sequence>
<comment type="caution">
    <text evidence="1">The sequence shown here is derived from an EMBL/GenBank/DDBJ whole genome shotgun (WGS) entry which is preliminary data.</text>
</comment>
<gene>
    <name evidence="1" type="ORF">QO231_25040</name>
</gene>
<dbReference type="Proteomes" id="UP001255416">
    <property type="component" value="Unassembled WGS sequence"/>
</dbReference>
<protein>
    <recommendedName>
        <fullName evidence="3">Gluconate 2-dehydrogenase subunit 3 family protein</fullName>
    </recommendedName>
</protein>
<accession>A0ABU3VM93</accession>
<reference evidence="2" key="1">
    <citation type="submission" date="2023-05" db="EMBL/GenBank/DDBJ databases">
        <title>Sedimentitalea sp. nov. JM2-8.</title>
        <authorList>
            <person name="Huang J."/>
        </authorList>
    </citation>
    <scope>NUCLEOTIDE SEQUENCE [LARGE SCALE GENOMIC DNA]</scope>
    <source>
        <strain evidence="2">KHS03</strain>
    </source>
</reference>
<evidence type="ECO:0000313" key="2">
    <source>
        <dbReference type="Proteomes" id="UP001255416"/>
    </source>
</evidence>
<proteinExistence type="predicted"/>
<dbReference type="EMBL" id="JASMWN010000045">
    <property type="protein sequence ID" value="MDU9007090.1"/>
    <property type="molecule type" value="Genomic_DNA"/>
</dbReference>